<dbReference type="Gene3D" id="3.40.50.1580">
    <property type="entry name" value="Nucleoside phosphorylase domain"/>
    <property type="match status" value="1"/>
</dbReference>
<dbReference type="Pfam" id="PF01048">
    <property type="entry name" value="PNP_UDP_1"/>
    <property type="match status" value="1"/>
</dbReference>
<dbReference type="PRINTS" id="PR01415">
    <property type="entry name" value="ANKYRIN"/>
</dbReference>
<accession>W9Q881</accession>
<dbReference type="SMART" id="SM00248">
    <property type="entry name" value="ANK"/>
    <property type="match status" value="5"/>
</dbReference>
<dbReference type="AlphaFoldDB" id="W9Q881"/>
<dbReference type="SUPFAM" id="SSF52540">
    <property type="entry name" value="P-loop containing nucleoside triphosphate hydrolases"/>
    <property type="match status" value="1"/>
</dbReference>
<dbReference type="InterPro" id="IPR056884">
    <property type="entry name" value="NPHP3-like_N"/>
</dbReference>
<dbReference type="Gene3D" id="1.25.40.20">
    <property type="entry name" value="Ankyrin repeat-containing domain"/>
    <property type="match status" value="1"/>
</dbReference>
<keyword evidence="1" id="KW-0677">Repeat</keyword>
<sequence>MDGRRPWQKDHAEASFPRPPKRQKTFQDDWGNGIYKSQNASPTSHDHYTIAWICALHIEMAAAHAMLDNIHETLPTHVDDSNAYILGNIKQHNVVVACLPEGRYGLNNAANVLTHLVRTFPSIRAGLMVGIGGGVPSKVDIRLGDIVVGTRVMQYDLGKIVGDGQMQHTAIPKIPHQLLGTAVSSLRARHEREGSRIPFILRDKFEQHSEYRRPASPDCLFLSTYEHVSQTSACDKCDHSKLVRRRMRETDDPLIHYGAIASGNQVMRSGTQRDSIAQHLDVICFEMEAAGLMDILPCLPIRGICDYSDSHKNKEWQRYAAAAAASYARELLTVLPVAEARVKATYMSNPHRDLSEGSQSYPAFSSFDGISRSNPLQMLSQSKITAEARAHAAVENGLVGEHAPHGTQSISTGNGPQFPGSNFHAPVYFSKSRRFVHTIEILNSPYHSDTKEQFDPLRECLQSLAFPEMDSRFHDIDTAAKGTCEWLLRHQIYTSWASCDRGLLWIKGKPGSGKSTLLQYALTNIVEIPNIGEGAIILSFFFHGRGSELQKSPLGLFRSLLHQLLRQVPKALTDLVDTFQQRCETAGKPGEQWQWHPRELHQFFELSLLKVLETYPVWLFVDALDECGKENAVELADKFHSLVQRLPSSDLRQFRICFTCRHYPILDLDGVFNIHVEDENRKDISTFVQNKLSSFRVRTSSAIPDLITERAEGTFLWAWLIVKKVLDLEREGAALMEIEAKIHSVPQELDNLYSELIRNLGPGSLKLIQWVCFATRPLTLDELRWALVIDTDCTYKSLQECQRSKDYISGSDRLKRRVQTLSCGLAEVTSDGKVIQFVHQSVKDFFVEKGLSALNESAQSDLVVRIAHHRLSRTCIRYLAMEEIGRLKEFRFWLSSDFPFLHYATTSWVAHTKQSDARSVPQGDLLEYFAGPSNTLMKRWVRIYRTLEIYSDDCPSEGTSLVHVMSRYGVAGALWAILRRADQVGINIDAEDSQGRTPLWMAAENGDEAVVRLLLERGAHTEAADEWGWTPLYRAAENGHEAVVRLLLERGACTKVLDKDGRTPLAQVAANEHEAVVRLLLEQGAHTEAADMWEGRTPLWMAAGNRYPAYYAAYYAAVVKLHFRRRAHIDKRGQTPLSLAAANGHEAVVRLLLERGAHTEAADMWEGRTPLWMAAGNMDGRREWGRGRRATAPRTGRPHRGGG</sequence>
<dbReference type="Proteomes" id="UP000030751">
    <property type="component" value="Unassembled WGS sequence"/>
</dbReference>
<evidence type="ECO:0000313" key="8">
    <source>
        <dbReference type="EMBL" id="EXA53698.1"/>
    </source>
</evidence>
<feature type="repeat" description="ANK" evidence="2">
    <location>
        <begin position="994"/>
        <end position="1026"/>
    </location>
</feature>
<evidence type="ECO:0000256" key="1">
    <source>
        <dbReference type="ARBA" id="ARBA00022737"/>
    </source>
</evidence>
<dbReference type="PROSITE" id="PS50297">
    <property type="entry name" value="ANK_REP_REGION"/>
    <property type="match status" value="4"/>
</dbReference>
<feature type="region of interest" description="Disordered" evidence="3">
    <location>
        <begin position="1182"/>
        <end position="1203"/>
    </location>
</feature>
<dbReference type="EMBL" id="JH650968">
    <property type="protein sequence ID" value="EXA53698.1"/>
    <property type="molecule type" value="Genomic_DNA"/>
</dbReference>
<dbReference type="Pfam" id="PF17106">
    <property type="entry name" value="NACHT_sigma"/>
    <property type="match status" value="1"/>
</dbReference>
<evidence type="ECO:0000259" key="4">
    <source>
        <dbReference type="Pfam" id="PF01048"/>
    </source>
</evidence>
<dbReference type="InterPro" id="IPR027417">
    <property type="entry name" value="P-loop_NTPase"/>
</dbReference>
<reference evidence="8" key="1">
    <citation type="submission" date="2011-10" db="EMBL/GenBank/DDBJ databases">
        <title>The Genome Sequence of Fusarium oxysporum HDV247.</title>
        <authorList>
            <consortium name="The Broad Institute Genome Sequencing Platform"/>
            <person name="Ma L.-J."/>
            <person name="Gale L.R."/>
            <person name="Schwartz D.C."/>
            <person name="Zhou S."/>
            <person name="Corby-Kistler H."/>
            <person name="Young S.K."/>
            <person name="Zeng Q."/>
            <person name="Gargeya S."/>
            <person name="Fitzgerald M."/>
            <person name="Haas B."/>
            <person name="Abouelleil A."/>
            <person name="Alvarado L."/>
            <person name="Arachchi H.M."/>
            <person name="Berlin A."/>
            <person name="Brown A."/>
            <person name="Chapman S.B."/>
            <person name="Chen Z."/>
            <person name="Dunbar C."/>
            <person name="Freedman E."/>
            <person name="Gearin G."/>
            <person name="Goldberg J."/>
            <person name="Griggs A."/>
            <person name="Gujja S."/>
            <person name="Heiman D."/>
            <person name="Howarth C."/>
            <person name="Larson L."/>
            <person name="Lui A."/>
            <person name="MacDonald P.J.P."/>
            <person name="Montmayeur A."/>
            <person name="Murphy C."/>
            <person name="Neiman D."/>
            <person name="Pearson M."/>
            <person name="Priest M."/>
            <person name="Roberts A."/>
            <person name="Saif S."/>
            <person name="Shea T."/>
            <person name="Shenoy N."/>
            <person name="Sisk P."/>
            <person name="Stolte C."/>
            <person name="Sykes S."/>
            <person name="Wortman J."/>
            <person name="Nusbaum C."/>
            <person name="Birren B."/>
        </authorList>
    </citation>
    <scope>NUCLEOTIDE SEQUENCE [LARGE SCALE GENOMIC DNA]</scope>
    <source>
        <strain evidence="8">HDV247</strain>
    </source>
</reference>
<protein>
    <submittedName>
        <fullName evidence="8">Uncharacterized protein</fullName>
    </submittedName>
</protein>
<dbReference type="SUPFAM" id="SSF53167">
    <property type="entry name" value="Purine and uridine phosphorylases"/>
    <property type="match status" value="1"/>
</dbReference>
<dbReference type="OrthoDB" id="7464126at2759"/>
<dbReference type="Gene3D" id="3.40.50.300">
    <property type="entry name" value="P-loop containing nucleotide triphosphate hydrolases"/>
    <property type="match status" value="1"/>
</dbReference>
<dbReference type="GO" id="GO:0009116">
    <property type="term" value="P:nucleoside metabolic process"/>
    <property type="evidence" value="ECO:0007669"/>
    <property type="project" value="InterPro"/>
</dbReference>
<dbReference type="Pfam" id="PF24883">
    <property type="entry name" value="NPHP3_N"/>
    <property type="match status" value="1"/>
</dbReference>
<feature type="domain" description="Nephrocystin 3-like N-terminal" evidence="7">
    <location>
        <begin position="482"/>
        <end position="661"/>
    </location>
</feature>
<reference evidence="8" key="2">
    <citation type="submission" date="2012-05" db="EMBL/GenBank/DDBJ databases">
        <title>Annotation of the Genome Sequence of Fusarium oxysporum HDV247.</title>
        <authorList>
            <consortium name="The Broad Institute Genomics Platform"/>
            <person name="Ma L.-J."/>
            <person name="Corby-Kistler H."/>
            <person name="Broz K."/>
            <person name="Gale L.R."/>
            <person name="Jonkers W."/>
            <person name="O'Donnell K."/>
            <person name="Ploetz R."/>
            <person name="Steinberg C."/>
            <person name="Schwartz D.C."/>
            <person name="VanEtten H."/>
            <person name="Zhou S."/>
            <person name="Young S.K."/>
            <person name="Zeng Q."/>
            <person name="Gargeya S."/>
            <person name="Fitzgerald M."/>
            <person name="Abouelleil A."/>
            <person name="Alvarado L."/>
            <person name="Chapman S.B."/>
            <person name="Gainer-Dewar J."/>
            <person name="Goldberg J."/>
            <person name="Griggs A."/>
            <person name="Gujja S."/>
            <person name="Hansen M."/>
            <person name="Howarth C."/>
            <person name="Imamovic A."/>
            <person name="Ireland A."/>
            <person name="Larimer J."/>
            <person name="McCowan C."/>
            <person name="Murphy C."/>
            <person name="Pearson M."/>
            <person name="Poon T.W."/>
            <person name="Priest M."/>
            <person name="Roberts A."/>
            <person name="Saif S."/>
            <person name="Shea T."/>
            <person name="Sykes S."/>
            <person name="Wortman J."/>
            <person name="Nusbaum C."/>
            <person name="Birren B."/>
        </authorList>
    </citation>
    <scope>NUCLEOTIDE SEQUENCE</scope>
    <source>
        <strain evidence="8">HDV247</strain>
    </source>
</reference>
<feature type="repeat" description="ANK" evidence="2">
    <location>
        <begin position="1027"/>
        <end position="1059"/>
    </location>
</feature>
<feature type="region of interest" description="Disordered" evidence="3">
    <location>
        <begin position="1"/>
        <end position="43"/>
    </location>
</feature>
<gene>
    <name evidence="8" type="ORF">FOVG_01432</name>
</gene>
<feature type="domain" description="GPI inositol-deacylase winged helix" evidence="6">
    <location>
        <begin position="767"/>
        <end position="853"/>
    </location>
</feature>
<dbReference type="InterPro" id="IPR053137">
    <property type="entry name" value="NLR-like"/>
</dbReference>
<dbReference type="PANTHER" id="PTHR46082">
    <property type="entry name" value="ATP/GTP-BINDING PROTEIN-RELATED"/>
    <property type="match status" value="1"/>
</dbReference>
<dbReference type="PROSITE" id="PS50088">
    <property type="entry name" value="ANK_REPEAT"/>
    <property type="match status" value="4"/>
</dbReference>
<dbReference type="InterPro" id="IPR054471">
    <property type="entry name" value="GPIID_WHD"/>
</dbReference>
<dbReference type="GO" id="GO:0003824">
    <property type="term" value="F:catalytic activity"/>
    <property type="evidence" value="ECO:0007669"/>
    <property type="project" value="InterPro"/>
</dbReference>
<feature type="compositionally biased region" description="Basic residues" evidence="3">
    <location>
        <begin position="1187"/>
        <end position="1203"/>
    </location>
</feature>
<dbReference type="InterPro" id="IPR000845">
    <property type="entry name" value="Nucleoside_phosphorylase_d"/>
</dbReference>
<organism evidence="8">
    <name type="scientific">Fusarium oxysporum f. sp. pisi HDV247</name>
    <dbReference type="NCBI Taxonomy" id="1080344"/>
    <lineage>
        <taxon>Eukaryota</taxon>
        <taxon>Fungi</taxon>
        <taxon>Dikarya</taxon>
        <taxon>Ascomycota</taxon>
        <taxon>Pezizomycotina</taxon>
        <taxon>Sordariomycetes</taxon>
        <taxon>Hypocreomycetidae</taxon>
        <taxon>Hypocreales</taxon>
        <taxon>Nectriaceae</taxon>
        <taxon>Fusarium</taxon>
        <taxon>Fusarium oxysporum species complex</taxon>
    </lineage>
</organism>
<feature type="repeat" description="ANK" evidence="2">
    <location>
        <begin position="1060"/>
        <end position="1092"/>
    </location>
</feature>
<feature type="domain" description="Nucleoside phosphorylase" evidence="4">
    <location>
        <begin position="50"/>
        <end position="317"/>
    </location>
</feature>
<feature type="compositionally biased region" description="Basic and acidic residues" evidence="3">
    <location>
        <begin position="1"/>
        <end position="13"/>
    </location>
</feature>
<dbReference type="InterPro" id="IPR002110">
    <property type="entry name" value="Ankyrin_rpt"/>
</dbReference>
<proteinExistence type="predicted"/>
<dbReference type="InterPro" id="IPR031353">
    <property type="entry name" value="NACHT_sigma"/>
</dbReference>
<dbReference type="Pfam" id="PF12796">
    <property type="entry name" value="Ank_2"/>
    <property type="match status" value="3"/>
</dbReference>
<dbReference type="SUPFAM" id="SSF48403">
    <property type="entry name" value="Ankyrin repeat"/>
    <property type="match status" value="1"/>
</dbReference>
<evidence type="ECO:0000256" key="3">
    <source>
        <dbReference type="SAM" id="MobiDB-lite"/>
    </source>
</evidence>
<dbReference type="Pfam" id="PF22939">
    <property type="entry name" value="WHD_GPIID"/>
    <property type="match status" value="1"/>
</dbReference>
<evidence type="ECO:0000256" key="2">
    <source>
        <dbReference type="PROSITE-ProRule" id="PRU00023"/>
    </source>
</evidence>
<feature type="domain" description="NACHT-NTPase sigma" evidence="5">
    <location>
        <begin position="402"/>
        <end position="430"/>
    </location>
</feature>
<dbReference type="InterPro" id="IPR036770">
    <property type="entry name" value="Ankyrin_rpt-contain_sf"/>
</dbReference>
<dbReference type="InterPro" id="IPR035994">
    <property type="entry name" value="Nucleoside_phosphorylase_sf"/>
</dbReference>
<evidence type="ECO:0000259" key="5">
    <source>
        <dbReference type="Pfam" id="PF17106"/>
    </source>
</evidence>
<feature type="repeat" description="ANK" evidence="2">
    <location>
        <begin position="1132"/>
        <end position="1164"/>
    </location>
</feature>
<evidence type="ECO:0000259" key="7">
    <source>
        <dbReference type="Pfam" id="PF24883"/>
    </source>
</evidence>
<name>W9Q881_FUSOX</name>
<keyword evidence="2" id="KW-0040">ANK repeat</keyword>
<evidence type="ECO:0000259" key="6">
    <source>
        <dbReference type="Pfam" id="PF22939"/>
    </source>
</evidence>
<dbReference type="PANTHER" id="PTHR46082:SF11">
    <property type="entry name" value="AAA+ ATPASE DOMAIN-CONTAINING PROTEIN-RELATED"/>
    <property type="match status" value="1"/>
</dbReference>